<dbReference type="AlphaFoldDB" id="A0AAD4SBE3"/>
<gene>
    <name evidence="1" type="ORF">MKW98_007537</name>
</gene>
<sequence length="221" mass="25328">MVFGPADLNKNSRHKDIINLKIKRSENKGSVISKGYKHGCWQYCYPDEYGYRTGSCKLSTYPSYDVLKAVREELSDAEKVLFRSTTIGHLLDIPVDQKMLGPIFNFLMTRRIYVPQDEDIWFRFCNGDLSKEICFGKHEFAAISGLSFTKTDAPCALPARQSKLKEKYFWSDGKVAGADLYNFLLIDTDAEKRRNVEERKNAGVRKKSVKVEARKLMLMTG</sequence>
<comment type="caution">
    <text evidence="1">The sequence shown here is derived from an EMBL/GenBank/DDBJ whole genome shotgun (WGS) entry which is preliminary data.</text>
</comment>
<name>A0AAD4SBE3_9MAGN</name>
<organism evidence="1 2">
    <name type="scientific">Papaver atlanticum</name>
    <dbReference type="NCBI Taxonomy" id="357466"/>
    <lineage>
        <taxon>Eukaryota</taxon>
        <taxon>Viridiplantae</taxon>
        <taxon>Streptophyta</taxon>
        <taxon>Embryophyta</taxon>
        <taxon>Tracheophyta</taxon>
        <taxon>Spermatophyta</taxon>
        <taxon>Magnoliopsida</taxon>
        <taxon>Ranunculales</taxon>
        <taxon>Papaveraceae</taxon>
        <taxon>Papaveroideae</taxon>
        <taxon>Papaver</taxon>
    </lineage>
</organism>
<keyword evidence="2" id="KW-1185">Reference proteome</keyword>
<evidence type="ECO:0000313" key="1">
    <source>
        <dbReference type="EMBL" id="KAI3891232.1"/>
    </source>
</evidence>
<dbReference type="EMBL" id="JAJJMB010012081">
    <property type="protein sequence ID" value="KAI3891232.1"/>
    <property type="molecule type" value="Genomic_DNA"/>
</dbReference>
<proteinExistence type="predicted"/>
<dbReference type="PANTHER" id="PTHR48449">
    <property type="entry name" value="DUF1985 DOMAIN-CONTAINING PROTEIN"/>
    <property type="match status" value="1"/>
</dbReference>
<dbReference type="PANTHER" id="PTHR48449:SF1">
    <property type="entry name" value="DUF1985 DOMAIN-CONTAINING PROTEIN"/>
    <property type="match status" value="1"/>
</dbReference>
<accession>A0AAD4SBE3</accession>
<reference evidence="1" key="1">
    <citation type="submission" date="2022-04" db="EMBL/GenBank/DDBJ databases">
        <title>A functionally conserved STORR gene fusion in Papaver species that diverged 16.8 million years ago.</title>
        <authorList>
            <person name="Catania T."/>
        </authorList>
    </citation>
    <scope>NUCLEOTIDE SEQUENCE</scope>
    <source>
        <strain evidence="1">S-188037</strain>
    </source>
</reference>
<protein>
    <submittedName>
        <fullName evidence="1">Uncharacterized protein</fullName>
    </submittedName>
</protein>
<evidence type="ECO:0000313" key="2">
    <source>
        <dbReference type="Proteomes" id="UP001202328"/>
    </source>
</evidence>
<dbReference type="Proteomes" id="UP001202328">
    <property type="component" value="Unassembled WGS sequence"/>
</dbReference>